<evidence type="ECO:0000313" key="1">
    <source>
        <dbReference type="EMBL" id="EUJ56617.1"/>
    </source>
</evidence>
<dbReference type="AlphaFoldDB" id="W7DM96"/>
<name>W7DM96_9LIST</name>
<dbReference type="Proteomes" id="UP000019241">
    <property type="component" value="Unassembled WGS sequence"/>
</dbReference>
<dbReference type="EMBL" id="AODM01000030">
    <property type="protein sequence ID" value="EUJ56617.1"/>
    <property type="molecule type" value="Genomic_DNA"/>
</dbReference>
<dbReference type="InterPro" id="IPR010022">
    <property type="entry name" value="XkdX"/>
</dbReference>
<organism evidence="1 2">
    <name type="scientific">Listeria fleischmannii FSL S10-1203</name>
    <dbReference type="NCBI Taxonomy" id="1265822"/>
    <lineage>
        <taxon>Bacteria</taxon>
        <taxon>Bacillati</taxon>
        <taxon>Bacillota</taxon>
        <taxon>Bacilli</taxon>
        <taxon>Bacillales</taxon>
        <taxon>Listeriaceae</taxon>
        <taxon>Listeria</taxon>
    </lineage>
</organism>
<reference evidence="1 2" key="1">
    <citation type="submission" date="2012-12" db="EMBL/GenBank/DDBJ databases">
        <title>Novel taxa of Listeriaceae from agricultural environments in the United States.</title>
        <authorList>
            <person name="den Bakker H.C."/>
            <person name="Allred A."/>
            <person name="Warchocki S."/>
            <person name="Wright E.M."/>
            <person name="Burrell A."/>
            <person name="Nightingale K.K."/>
            <person name="Kephart D."/>
            <person name="Wiedmann M."/>
        </authorList>
    </citation>
    <scope>NUCLEOTIDE SEQUENCE [LARGE SCALE GENOMIC DNA]</scope>
    <source>
        <strain evidence="1 2">FSL S10-1203</strain>
    </source>
</reference>
<dbReference type="NCBIfam" id="TIGR01669">
    <property type="entry name" value="phage_XkdX"/>
    <property type="match status" value="1"/>
</dbReference>
<evidence type="ECO:0008006" key="3">
    <source>
        <dbReference type="Google" id="ProtNLM"/>
    </source>
</evidence>
<proteinExistence type="predicted"/>
<comment type="caution">
    <text evidence="1">The sequence shown here is derived from an EMBL/GenBank/DDBJ whole genome shotgun (WGS) entry which is preliminary data.</text>
</comment>
<dbReference type="PATRIC" id="fig|1265822.4.peg.1794"/>
<protein>
    <recommendedName>
        <fullName evidence="3">XkdX family protein</fullName>
    </recommendedName>
</protein>
<dbReference type="Pfam" id="PF09693">
    <property type="entry name" value="Phage_XkdX"/>
    <property type="match status" value="1"/>
</dbReference>
<gene>
    <name evidence="1" type="ORF">MCOL2_08826</name>
</gene>
<dbReference type="RefSeq" id="WP_077914210.1">
    <property type="nucleotide sequence ID" value="NZ_AODM01000030.1"/>
</dbReference>
<accession>W7DM96</accession>
<sequence>MNWYEVIKNYYKAGYYSYENVLRFVQLKKITTEQADEIVSSKNEAG</sequence>
<evidence type="ECO:0000313" key="2">
    <source>
        <dbReference type="Proteomes" id="UP000019241"/>
    </source>
</evidence>